<reference evidence="10 11" key="1">
    <citation type="submission" date="2024-04" db="EMBL/GenBank/DDBJ databases">
        <title>draft genome sequnece of Paenibacillus filicis.</title>
        <authorList>
            <person name="Kim D.-U."/>
        </authorList>
    </citation>
    <scope>NUCLEOTIDE SEQUENCE [LARGE SCALE GENOMIC DNA]</scope>
    <source>
        <strain evidence="10 11">KACC14197</strain>
    </source>
</reference>
<dbReference type="Pfam" id="PF00395">
    <property type="entry name" value="SLH"/>
    <property type="match status" value="3"/>
</dbReference>
<evidence type="ECO:0000256" key="5">
    <source>
        <dbReference type="ARBA" id="ARBA00023088"/>
    </source>
</evidence>
<dbReference type="PANTHER" id="PTHR37824">
    <property type="entry name" value="IRON-REGULATED SURFACE DETERMINANT PROTEIN C"/>
    <property type="match status" value="1"/>
</dbReference>
<feature type="domain" description="SLH" evidence="9">
    <location>
        <begin position="292"/>
        <end position="352"/>
    </location>
</feature>
<name>A0ABU9DRL1_9BACL</name>
<evidence type="ECO:0000313" key="10">
    <source>
        <dbReference type="EMBL" id="MEK8131497.1"/>
    </source>
</evidence>
<comment type="caution">
    <text evidence="10">The sequence shown here is derived from an EMBL/GenBank/DDBJ whole genome shotgun (WGS) entry which is preliminary data.</text>
</comment>
<feature type="domain" description="NEAT" evidence="8">
    <location>
        <begin position="53"/>
        <end position="177"/>
    </location>
</feature>
<dbReference type="PROSITE" id="PS51272">
    <property type="entry name" value="SLH"/>
    <property type="match status" value="3"/>
</dbReference>
<dbReference type="Proteomes" id="UP001469365">
    <property type="component" value="Unassembled WGS sequence"/>
</dbReference>
<dbReference type="InterPro" id="IPR006635">
    <property type="entry name" value="NEAT_dom"/>
</dbReference>
<evidence type="ECO:0000256" key="6">
    <source>
        <dbReference type="SAM" id="MobiDB-lite"/>
    </source>
</evidence>
<evidence type="ECO:0000259" key="9">
    <source>
        <dbReference type="PROSITE" id="PS51272"/>
    </source>
</evidence>
<dbReference type="InterPro" id="IPR037250">
    <property type="entry name" value="NEAT_dom_sf"/>
</dbReference>
<accession>A0ABU9DRL1</accession>
<feature type="domain" description="SLH" evidence="9">
    <location>
        <begin position="354"/>
        <end position="408"/>
    </location>
</feature>
<sequence length="408" mass="43133">MNHRFLKTVSASALLVTLLAGAQTEGVYAASAATAGSGAAVSSTSTASNPHGIADGTYSIEYKFQKFNTDQVSVMQEYVVNPGKLIIKNGAMTAQVTLKQSKEITVFKLESGGSLVTPETASADEASNTRTVQFEVKDLTAKLKGWVKIYWQVSPTFLYDHEYDIHLTFDKSTLKEIAASTNPPAAKSEPSGTGQPAAGSTGNEKSPDKAVPQEKPAQSDSPATGSQPASGSLRDLNNHWAQAAIERAVSLGIANGYEDGTFKPNGEINRAEFTTLLSRALKLEAKGDELSFTDLKDIPAWVQPHLAPVVKAGIIGGYEDGSFRADRKISRAELAVIVVRAMKLAVDASAKPDFADADRIPQWAQAEVAAAHQAGVISGRDGNLFAPAESATRAEAVSLILALSKEAK</sequence>
<evidence type="ECO:0000313" key="11">
    <source>
        <dbReference type="Proteomes" id="UP001469365"/>
    </source>
</evidence>
<keyword evidence="3" id="KW-0964">Secreted</keyword>
<dbReference type="CDD" id="cd06920">
    <property type="entry name" value="NEAT"/>
    <property type="match status" value="1"/>
</dbReference>
<comment type="subcellular location">
    <subcellularLocation>
        <location evidence="1">Secreted</location>
        <location evidence="1">Cell wall</location>
        <topology evidence="1">Peptidoglycan-anchor</topology>
    </subcellularLocation>
</comment>
<keyword evidence="5" id="KW-0572">Peptidoglycan-anchor</keyword>
<evidence type="ECO:0000256" key="1">
    <source>
        <dbReference type="ARBA" id="ARBA00004168"/>
    </source>
</evidence>
<feature type="compositionally biased region" description="Polar residues" evidence="6">
    <location>
        <begin position="190"/>
        <end position="204"/>
    </location>
</feature>
<dbReference type="Gene3D" id="2.60.40.1850">
    <property type="match status" value="1"/>
</dbReference>
<proteinExistence type="predicted"/>
<dbReference type="EMBL" id="JBBPCC010000021">
    <property type="protein sequence ID" value="MEK8131497.1"/>
    <property type="molecule type" value="Genomic_DNA"/>
</dbReference>
<feature type="compositionally biased region" description="Polar residues" evidence="6">
    <location>
        <begin position="216"/>
        <end position="230"/>
    </location>
</feature>
<dbReference type="Pfam" id="PF05031">
    <property type="entry name" value="NEAT"/>
    <property type="match status" value="1"/>
</dbReference>
<dbReference type="PANTHER" id="PTHR37824:SF1">
    <property type="entry name" value="IRON-REGULATED SURFACE DETERMINANT PROTEIN C"/>
    <property type="match status" value="1"/>
</dbReference>
<protein>
    <submittedName>
        <fullName evidence="10">S-layer homology domain-containing protein</fullName>
    </submittedName>
</protein>
<evidence type="ECO:0000259" key="8">
    <source>
        <dbReference type="PROSITE" id="PS50978"/>
    </source>
</evidence>
<dbReference type="SMART" id="SM00725">
    <property type="entry name" value="NEAT"/>
    <property type="match status" value="1"/>
</dbReference>
<feature type="chain" id="PRO_5045964258" evidence="7">
    <location>
        <begin position="23"/>
        <end position="408"/>
    </location>
</feature>
<feature type="region of interest" description="Disordered" evidence="6">
    <location>
        <begin position="180"/>
        <end position="234"/>
    </location>
</feature>
<dbReference type="SUPFAM" id="SSF158911">
    <property type="entry name" value="NEAT domain-like"/>
    <property type="match status" value="1"/>
</dbReference>
<keyword evidence="2" id="KW-0134">Cell wall</keyword>
<dbReference type="RefSeq" id="WP_341418626.1">
    <property type="nucleotide sequence ID" value="NZ_JBBPCC010000021.1"/>
</dbReference>
<dbReference type="PROSITE" id="PS50978">
    <property type="entry name" value="NEAT"/>
    <property type="match status" value="1"/>
</dbReference>
<evidence type="ECO:0000256" key="7">
    <source>
        <dbReference type="SAM" id="SignalP"/>
    </source>
</evidence>
<organism evidence="10 11">
    <name type="scientific">Paenibacillus filicis</name>
    <dbReference type="NCBI Taxonomy" id="669464"/>
    <lineage>
        <taxon>Bacteria</taxon>
        <taxon>Bacillati</taxon>
        <taxon>Bacillota</taxon>
        <taxon>Bacilli</taxon>
        <taxon>Bacillales</taxon>
        <taxon>Paenibacillaceae</taxon>
        <taxon>Paenibacillus</taxon>
    </lineage>
</organism>
<evidence type="ECO:0000256" key="4">
    <source>
        <dbReference type="ARBA" id="ARBA00022729"/>
    </source>
</evidence>
<keyword evidence="11" id="KW-1185">Reference proteome</keyword>
<feature type="signal peptide" evidence="7">
    <location>
        <begin position="1"/>
        <end position="22"/>
    </location>
</feature>
<dbReference type="InterPro" id="IPR050436">
    <property type="entry name" value="IsdA"/>
</dbReference>
<dbReference type="InterPro" id="IPR001119">
    <property type="entry name" value="SLH_dom"/>
</dbReference>
<feature type="domain" description="SLH" evidence="9">
    <location>
        <begin position="228"/>
        <end position="291"/>
    </location>
</feature>
<evidence type="ECO:0000256" key="3">
    <source>
        <dbReference type="ARBA" id="ARBA00022525"/>
    </source>
</evidence>
<keyword evidence="4 7" id="KW-0732">Signal</keyword>
<evidence type="ECO:0000256" key="2">
    <source>
        <dbReference type="ARBA" id="ARBA00022512"/>
    </source>
</evidence>
<gene>
    <name evidence="10" type="ORF">WMW72_26670</name>
</gene>